<dbReference type="EMBL" id="JAPFFM010000003">
    <property type="protein sequence ID" value="KAJ6767801.1"/>
    <property type="molecule type" value="Genomic_DNA"/>
</dbReference>
<comment type="caution">
    <text evidence="2">The sequence shown here is derived from an EMBL/GenBank/DDBJ whole genome shotgun (WGS) entry which is preliminary data.</text>
</comment>
<proteinExistence type="predicted"/>
<dbReference type="Proteomes" id="UP001151752">
    <property type="component" value="Chromosome 8"/>
</dbReference>
<evidence type="ECO:0000313" key="3">
    <source>
        <dbReference type="Proteomes" id="UP001151752"/>
    </source>
</evidence>
<feature type="chain" id="PRO_5040488711" evidence="1">
    <location>
        <begin position="22"/>
        <end position="153"/>
    </location>
</feature>
<organism evidence="2 3">
    <name type="scientific">Salix koriyanagi</name>
    <dbReference type="NCBI Taxonomy" id="2511006"/>
    <lineage>
        <taxon>Eukaryota</taxon>
        <taxon>Viridiplantae</taxon>
        <taxon>Streptophyta</taxon>
        <taxon>Embryophyta</taxon>
        <taxon>Tracheophyta</taxon>
        <taxon>Spermatophyta</taxon>
        <taxon>Magnoliopsida</taxon>
        <taxon>eudicotyledons</taxon>
        <taxon>Gunneridae</taxon>
        <taxon>Pentapetalae</taxon>
        <taxon>rosids</taxon>
        <taxon>fabids</taxon>
        <taxon>Malpighiales</taxon>
        <taxon>Salicaceae</taxon>
        <taxon>Saliceae</taxon>
        <taxon>Salix</taxon>
    </lineage>
</organism>
<feature type="signal peptide" evidence="1">
    <location>
        <begin position="1"/>
        <end position="21"/>
    </location>
</feature>
<reference evidence="2" key="1">
    <citation type="submission" date="2022-11" db="EMBL/GenBank/DDBJ databases">
        <authorList>
            <person name="Hyden B.L."/>
            <person name="Feng K."/>
            <person name="Yates T."/>
            <person name="Jawdy S."/>
            <person name="Smart L.B."/>
            <person name="Muchero W."/>
        </authorList>
    </citation>
    <scope>NUCLEOTIDE SEQUENCE</scope>
    <source>
        <tissue evidence="2">Shoot tip</tissue>
    </source>
</reference>
<evidence type="ECO:0000313" key="2">
    <source>
        <dbReference type="EMBL" id="KAJ6767801.1"/>
    </source>
</evidence>
<name>A0A9Q1AE80_9ROSI</name>
<evidence type="ECO:0000256" key="1">
    <source>
        <dbReference type="SAM" id="SignalP"/>
    </source>
</evidence>
<gene>
    <name evidence="2" type="ORF">OIU74_021632</name>
</gene>
<reference evidence="2" key="2">
    <citation type="journal article" date="2023" name="Int. J. Mol. Sci.">
        <title>De Novo Assembly and Annotation of 11 Diverse Shrub Willow (Salix) Genomes Reveals Novel Gene Organization in Sex-Linked Regions.</title>
        <authorList>
            <person name="Hyden B."/>
            <person name="Feng K."/>
            <person name="Yates T.B."/>
            <person name="Jawdy S."/>
            <person name="Cereghino C."/>
            <person name="Smart L.B."/>
            <person name="Muchero W."/>
        </authorList>
    </citation>
    <scope>NUCLEOTIDE SEQUENCE</scope>
    <source>
        <tissue evidence="2">Shoot tip</tissue>
    </source>
</reference>
<keyword evidence="3" id="KW-1185">Reference proteome</keyword>
<accession>A0A9Q1AE80</accession>
<keyword evidence="1" id="KW-0732">Signal</keyword>
<dbReference type="AlphaFoldDB" id="A0A9Q1AE80"/>
<sequence>MKWKRFLLIPVLSVLLLMALTEPGYVPSPYVPDVEGAAVPLQQEPLNNDRRRPEAFCTLRFPKELGFQRKDSHEDLFFLNSRNSRPDHMKDNNLQGQTWPLTTIDCGREDSFAIVTARMILNSISNVLNFSDIILTTPNIEKCLEVKPRISWF</sequence>
<protein>
    <submittedName>
        <fullName evidence="2">Uncharacterized protein</fullName>
    </submittedName>
</protein>